<reference evidence="2 3" key="1">
    <citation type="submission" date="2020-08" db="EMBL/GenBank/DDBJ databases">
        <title>Functional genomics of gut bacteria from endangered species of beetles.</title>
        <authorList>
            <person name="Carlos-Shanley C."/>
        </authorList>
    </citation>
    <scope>NUCLEOTIDE SEQUENCE [LARGE SCALE GENOMIC DNA]</scope>
    <source>
        <strain evidence="2 3">S00124</strain>
    </source>
</reference>
<protein>
    <recommendedName>
        <fullName evidence="4">PXPV repeat-containing protein</fullName>
    </recommendedName>
</protein>
<keyword evidence="3" id="KW-1185">Reference proteome</keyword>
<sequence length="112" mass="12355">MTNSTLKQCSRWAAAAALAGLGLVSGAAHASRVSWSVGINVPAPVYVAPAPVYMPPQPVYVAPQPVYVAPPPPAVVYRPAPIYRPAPVYYGPPPGHRRHHRHWDRDRDYYRY</sequence>
<dbReference type="EMBL" id="JACHKZ010000008">
    <property type="protein sequence ID" value="MBB6577695.1"/>
    <property type="molecule type" value="Genomic_DNA"/>
</dbReference>
<feature type="signal peptide" evidence="1">
    <location>
        <begin position="1"/>
        <end position="30"/>
    </location>
</feature>
<name>A0ABR6REV9_9BURK</name>
<evidence type="ECO:0008006" key="4">
    <source>
        <dbReference type="Google" id="ProtNLM"/>
    </source>
</evidence>
<evidence type="ECO:0000256" key="1">
    <source>
        <dbReference type="SAM" id="SignalP"/>
    </source>
</evidence>
<keyword evidence="1" id="KW-0732">Signal</keyword>
<dbReference type="RefSeq" id="WP_184707394.1">
    <property type="nucleotide sequence ID" value="NZ_JACHKZ010000008.1"/>
</dbReference>
<dbReference type="Proteomes" id="UP000562492">
    <property type="component" value="Unassembled WGS sequence"/>
</dbReference>
<evidence type="ECO:0000313" key="2">
    <source>
        <dbReference type="EMBL" id="MBB6577695.1"/>
    </source>
</evidence>
<comment type="caution">
    <text evidence="2">The sequence shown here is derived from an EMBL/GenBank/DDBJ whole genome shotgun (WGS) entry which is preliminary data.</text>
</comment>
<accession>A0ABR6REV9</accession>
<proteinExistence type="predicted"/>
<organism evidence="2 3">
    <name type="scientific">Comamonas odontotermitis</name>
    <dbReference type="NCBI Taxonomy" id="379895"/>
    <lineage>
        <taxon>Bacteria</taxon>
        <taxon>Pseudomonadati</taxon>
        <taxon>Pseudomonadota</taxon>
        <taxon>Betaproteobacteria</taxon>
        <taxon>Burkholderiales</taxon>
        <taxon>Comamonadaceae</taxon>
        <taxon>Comamonas</taxon>
    </lineage>
</organism>
<evidence type="ECO:0000313" key="3">
    <source>
        <dbReference type="Proteomes" id="UP000562492"/>
    </source>
</evidence>
<dbReference type="InterPro" id="IPR024446">
    <property type="entry name" value="PXPV"/>
</dbReference>
<dbReference type="Pfam" id="PF12778">
    <property type="entry name" value="PXPV"/>
    <property type="match status" value="1"/>
</dbReference>
<gene>
    <name evidence="2" type="ORF">HNP33_001752</name>
</gene>
<feature type="chain" id="PRO_5046146739" description="PXPV repeat-containing protein" evidence="1">
    <location>
        <begin position="31"/>
        <end position="112"/>
    </location>
</feature>